<dbReference type="PANTHER" id="PTHR21210">
    <property type="entry name" value="TRNA (URACIL-O(2)-)-METHYLTRANSFERASE-RELATED"/>
    <property type="match status" value="1"/>
</dbReference>
<dbReference type="AlphaFoldDB" id="A0A0D7BMX0"/>
<dbReference type="SUPFAM" id="SSF53335">
    <property type="entry name" value="S-adenosyl-L-methionine-dependent methyltransferases"/>
    <property type="match status" value="1"/>
</dbReference>
<comment type="function">
    <text evidence="1">Probable adenosyl-L-methionine (AdoMet)-dependent tRNA (uracil-O(2)-)-methyltransferase.</text>
</comment>
<dbReference type="STRING" id="1314674.A0A0D7BMX0"/>
<dbReference type="Pfam" id="PF07757">
    <property type="entry name" value="AdoMet_MTase"/>
    <property type="match status" value="1"/>
</dbReference>
<comment type="function">
    <text evidence="12">Adenosyl-L-methionine (AdoMet)-dependent tRNA (uracil-O(2)-)-methyltransferase.</text>
</comment>
<evidence type="ECO:0000256" key="9">
    <source>
        <dbReference type="ARBA" id="ARBA00022691"/>
    </source>
</evidence>
<proteinExistence type="inferred from homology"/>
<dbReference type="GO" id="GO:0005737">
    <property type="term" value="C:cytoplasm"/>
    <property type="evidence" value="ECO:0007669"/>
    <property type="project" value="UniProtKB-SubCell"/>
</dbReference>
<reference evidence="13 14" key="1">
    <citation type="journal article" date="2015" name="Fungal Genet. Biol.">
        <title>Evolution of novel wood decay mechanisms in Agaricales revealed by the genome sequences of Fistulina hepatica and Cylindrobasidium torrendii.</title>
        <authorList>
            <person name="Floudas D."/>
            <person name="Held B.W."/>
            <person name="Riley R."/>
            <person name="Nagy L.G."/>
            <person name="Koehler G."/>
            <person name="Ransdell A.S."/>
            <person name="Younus H."/>
            <person name="Chow J."/>
            <person name="Chiniquy J."/>
            <person name="Lipzen A."/>
            <person name="Tritt A."/>
            <person name="Sun H."/>
            <person name="Haridas S."/>
            <person name="LaButti K."/>
            <person name="Ohm R.A."/>
            <person name="Kues U."/>
            <person name="Blanchette R.A."/>
            <person name="Grigoriev I.V."/>
            <person name="Minto R.E."/>
            <person name="Hibbett D.S."/>
        </authorList>
    </citation>
    <scope>NUCLEOTIDE SEQUENCE [LARGE SCALE GENOMIC DNA]</scope>
    <source>
        <strain evidence="13 14">FP15055 ss-10</strain>
    </source>
</reference>
<evidence type="ECO:0000256" key="5">
    <source>
        <dbReference type="ARBA" id="ARBA00017788"/>
    </source>
</evidence>
<evidence type="ECO:0000256" key="7">
    <source>
        <dbReference type="ARBA" id="ARBA00022603"/>
    </source>
</evidence>
<evidence type="ECO:0000256" key="10">
    <source>
        <dbReference type="ARBA" id="ARBA00022694"/>
    </source>
</evidence>
<organism evidence="13 14">
    <name type="scientific">Cylindrobasidium torrendii FP15055 ss-10</name>
    <dbReference type="NCBI Taxonomy" id="1314674"/>
    <lineage>
        <taxon>Eukaryota</taxon>
        <taxon>Fungi</taxon>
        <taxon>Dikarya</taxon>
        <taxon>Basidiomycota</taxon>
        <taxon>Agaricomycotina</taxon>
        <taxon>Agaricomycetes</taxon>
        <taxon>Agaricomycetidae</taxon>
        <taxon>Agaricales</taxon>
        <taxon>Marasmiineae</taxon>
        <taxon>Physalacriaceae</taxon>
        <taxon>Cylindrobasidium</taxon>
    </lineage>
</organism>
<sequence length="476" mass="54289">MSSRPKFEPQNNYEAITNEPLVSLDDSNWTSVLYAFADFPKEVFLTAALDLIQHPEYNSTLILRSEELSDLDHDLPTTIPKIQNHTPVRCIHRRLLPRRPGRDDPLEQLCTLYAPHDDDTPTLLVLTPLGTPLPYYHPAVAHIAFRWINTVPKRTLHVDTIPLPGTPLDTNSRLYRTSLALLDTVHRYMWGAMTNYKKRVHHDVLIPRELYQDRYIQMREKYKHLVNDWQEATDPLKHVFEDIGIATYLILLWESTYQDKPPAGFLDFGCGNGLLTHILISEGFEGEGIDLRARTSWSHYPPSTQAHLHVHAFDPFPSTPDPFLKPGIFLIGNHADELTPWVPLLATHHDACGFLNLPCCPWTFDAKFDRTSTKLYPLPDGMDKIAFSESLALGGHSSPSSGYSMYRVWLASLTQHCGWRVESEMMRIPSTRNWALVGRERVADPSATANVEDILRMVRERGIFKSRTPEGKAGEQ</sequence>
<feature type="non-terminal residue" evidence="13">
    <location>
        <position position="1"/>
    </location>
</feature>
<name>A0A0D7BMX0_9AGAR</name>
<evidence type="ECO:0000256" key="6">
    <source>
        <dbReference type="ARBA" id="ARBA00022490"/>
    </source>
</evidence>
<dbReference type="PANTHER" id="PTHR21210:SF0">
    <property type="entry name" value="TRNA (URACIL-O(2)-)-METHYLTRANSFERASE-RELATED"/>
    <property type="match status" value="1"/>
</dbReference>
<evidence type="ECO:0000256" key="1">
    <source>
        <dbReference type="ARBA" id="ARBA00002778"/>
    </source>
</evidence>
<gene>
    <name evidence="13" type="ORF">CYLTODRAFT_486912</name>
</gene>
<evidence type="ECO:0000256" key="12">
    <source>
        <dbReference type="RuleBase" id="RU368004"/>
    </source>
</evidence>
<comment type="catalytic activity">
    <reaction evidence="11 12">
        <text>uridine(44) in tRNA(Ser) + S-adenosyl-L-methionine = 2'-O-methyluridine(44) in tRNA(Ser) + S-adenosyl-L-homocysteine + H(+)</text>
        <dbReference type="Rhea" id="RHEA:43100"/>
        <dbReference type="Rhea" id="RHEA-COMP:10339"/>
        <dbReference type="Rhea" id="RHEA-COMP:10340"/>
        <dbReference type="ChEBI" id="CHEBI:15378"/>
        <dbReference type="ChEBI" id="CHEBI:57856"/>
        <dbReference type="ChEBI" id="CHEBI:59789"/>
        <dbReference type="ChEBI" id="CHEBI:65315"/>
        <dbReference type="ChEBI" id="CHEBI:74478"/>
        <dbReference type="EC" id="2.1.1.211"/>
    </reaction>
</comment>
<keyword evidence="14" id="KW-1185">Reference proteome</keyword>
<accession>A0A0D7BMX0</accession>
<keyword evidence="9 12" id="KW-0949">S-adenosyl-L-methionine</keyword>
<evidence type="ECO:0000256" key="8">
    <source>
        <dbReference type="ARBA" id="ARBA00022679"/>
    </source>
</evidence>
<keyword evidence="7 12" id="KW-0489">Methyltransferase</keyword>
<dbReference type="EC" id="2.1.1.211" evidence="4 12"/>
<dbReference type="EMBL" id="KN880450">
    <property type="protein sequence ID" value="KIY71797.1"/>
    <property type="molecule type" value="Genomic_DNA"/>
</dbReference>
<protein>
    <recommendedName>
        <fullName evidence="5 12">tRNA (uracil-O(2)-)-methyltransferase</fullName>
        <ecNumber evidence="4 12">2.1.1.211</ecNumber>
    </recommendedName>
</protein>
<dbReference type="GO" id="GO:0030488">
    <property type="term" value="P:tRNA methylation"/>
    <property type="evidence" value="ECO:0007669"/>
    <property type="project" value="UniProtKB-UniRule"/>
</dbReference>
<dbReference type="InterPro" id="IPR029063">
    <property type="entry name" value="SAM-dependent_MTases_sf"/>
</dbReference>
<evidence type="ECO:0000313" key="14">
    <source>
        <dbReference type="Proteomes" id="UP000054007"/>
    </source>
</evidence>
<evidence type="ECO:0000256" key="3">
    <source>
        <dbReference type="ARBA" id="ARBA00009056"/>
    </source>
</evidence>
<dbReference type="GO" id="GO:0141101">
    <property type="term" value="F:tRNA(Ser) (uridine(44)-2'-O-)-methyltransferase activity"/>
    <property type="evidence" value="ECO:0007669"/>
    <property type="project" value="UniProtKB-EC"/>
</dbReference>
<comment type="subcellular location">
    <subcellularLocation>
        <location evidence="2 12">Cytoplasm</location>
    </subcellularLocation>
</comment>
<keyword evidence="10 12" id="KW-0819">tRNA processing</keyword>
<dbReference type="Proteomes" id="UP000054007">
    <property type="component" value="Unassembled WGS sequence"/>
</dbReference>
<evidence type="ECO:0000313" key="13">
    <source>
        <dbReference type="EMBL" id="KIY71797.1"/>
    </source>
</evidence>
<evidence type="ECO:0000256" key="11">
    <source>
        <dbReference type="ARBA" id="ARBA00047957"/>
    </source>
</evidence>
<evidence type="ECO:0000256" key="4">
    <source>
        <dbReference type="ARBA" id="ARBA00012795"/>
    </source>
</evidence>
<dbReference type="InterPro" id="IPR011671">
    <property type="entry name" value="tRNA_uracil_MeTrfase"/>
</dbReference>
<keyword evidence="6 12" id="KW-0963">Cytoplasm</keyword>
<dbReference type="OrthoDB" id="10047021at2759"/>
<keyword evidence="8 12" id="KW-0808">Transferase</keyword>
<comment type="similarity">
    <text evidence="3 12">Belongs to the TRM44 family.</text>
</comment>
<evidence type="ECO:0000256" key="2">
    <source>
        <dbReference type="ARBA" id="ARBA00004496"/>
    </source>
</evidence>